<sequence>MSTSDQQQAPAPVIGRRITPDYGVMVHPAASSHPQVIVVQPAVPSRRAPVPATAPKKRSKKASADVQPDPKPIPRPKERVRPWAIEKDGPPHARTSPQTDKPTVLSSSAPRKRSRDTPSSHVELARVDGDAPAANNAPGVLKEAVTQHMKQRFALATKKLREESLLQERRLREVEERRARLDELSNKIRRGNRRRVSISQHDVNMSKNKENSHSNNAGNFSNEEAPLCPVSKPSPVSKASPSSIPMTAPIFTGKTALDAKAKRRRARMIADAAKKRAEAVRQDELSKPAPKTSPREYGTEQMKAYMKKKKMEMIIRRRQERKEEEQKQRHRLEQLRLAEEIHRKGARLHRLKMQERRVTQEADGRQQKSPSPVPGGIAGMATGPEPSTTSVLRLTKLCTSPAKDEQVSLPQPQLAELSVKNSSLTIGKQTQLKDAVLARLREGLRREFQTVPFVPELPTGPLTFVHQDEVPEAAVDRTEEEAAVAEVESSPTEAPAAADDLWSKLEHLNQFAGALSLRASHLAERQGRITRQVSRAPTPDSEAHEPASAIAPAGATEASPSEPHVFAPSSPSSRPDSLPGPPESWSNACQANASVINDSSAGNTADGIDSSGSAGRSPVQPSASPLSAAPLTCSPDAHALSSAIASVADAFDQAPDCSASIDDNAAEGCADVVPSSNTSVRDAEGSSYATDFELDDVDGSDSRHSTLFDQIEGELSAQRPQADPNSILNIFAQRLLASRERLARSPPNADKVSSKSDDAHCSPPSTFAAPAVDVDARPKTPPKTPGVTRPSKFSRTATVASDNAKPVVEVQHDQKPTPEVNDHSSPAPAPAATPGSVSPTSSPLDTDEVVVADEYAPSRLGELLDLALGEEDVDAVPEQSDPKLSPHSLERKLVSELRHLEELDSARLQIAELEHAEETRVMSKLLQESRQELHIITQRMELDAERAQLDRSLKEPPKPDNAPVTVKELDLIASKIVSAIDSSRVHVASTALLHEDNADVLRTLEGRASKPDVIHDQGNEMAKFKGLEAEMNERERIASEKRLLAERIIVDKEEQNRRTRELREMESRANTLLEHALRMPVEDGHLEVAVPTQRSPDRSVSVAYSENFESEAGSGSAADGTDEPECQERAPTSALPVEQRSVARADIDHSGPLSSSSVSVDVRSREPSDASAEIEFSEDAPEALPDPARNVGKSSDESIEIEFSEDDRDASPTTPVTAAAREDRRVSSLSDDISVAFESDASPAHQSDVYSQTFGSVSRGDITDDSTAFNDKADDQGERGSVSSAIPEAFVTDNRTGSIASDIHEGSAAAEYQTSSVASDIAEESAADDWASVATGQTDGTITLDIPEAVPERPDQDQDRTDASELDDRDSVPESVSTADSDSVGIDQGHGTSIEESLASVDGASASVPHVVEREDEIASEPGLSRSASRSSSAYSLPDACDDVADATLDIPDTVPEYVDEAIASSKVALAVEVQPGEGAVEVVAVCDAFNEDEPGPAVAEVADRGSQKGSGGVEDTDAGDEVEADSNDNLTADDASSVDIAEYYAANRACDHVDVTQQRPSDEDVATEAPGFVEHVPYASSSDVQDERPSVGVESQHDPALPAEVSDDDVASELDETTDAVTVRAEIDALGRMLMTASVHGQVDADDPVEHNETLQPETDEPPAAVDHPRCLVSSDDAQEGPTAAPPLSSEALMEQPIHEPMLTPVAAPDDDDGIENGETVDEVLDRAHIDELGRMLTTVRASNEPEPGDATKKQESVDEGAAAKATAGDDEPYYSTDALPYDTATPAPALSAPVEPGAVPESVAFHESVDESELVDDDLGLLNVIDEERRKSRDASESQATERERMVNLITDSILRDLLVDSDTFDVATVEDVLNEHVPDEELIILHDAAVEHVEQRMNGTTVAVVNAITDNIFDKLVDDVLSDDSIKPDSDRGLFRTSQGTSASSEQVGPNVQSEAAAIVRAILDANSPIDWRTGVLSVRDLPDTRTTTAAEACYRRMLFDLTQEVIQAKRPFGGRPAPEPWHTSSRRNLKDYFWRAPTTDTLCQEVVALVQATAPRPDGALVFDDINAMVDADVRNENPEWVGFDEQVASIKFEIADRVFDDLIIDLARELRSTI</sequence>
<feature type="compositionally biased region" description="Basic and acidic residues" evidence="2">
    <location>
        <begin position="272"/>
        <end position="286"/>
    </location>
</feature>
<dbReference type="OrthoDB" id="306254at2759"/>
<feature type="compositionally biased region" description="Basic and acidic residues" evidence="2">
    <location>
        <begin position="352"/>
        <end position="366"/>
    </location>
</feature>
<feature type="compositionally biased region" description="Polar residues" evidence="2">
    <location>
        <begin position="584"/>
        <end position="603"/>
    </location>
</feature>
<feature type="compositionally biased region" description="Polar residues" evidence="2">
    <location>
        <begin position="213"/>
        <end position="222"/>
    </location>
</feature>
<feature type="compositionally biased region" description="Polar residues" evidence="2">
    <location>
        <begin position="95"/>
        <end position="109"/>
    </location>
</feature>
<feature type="region of interest" description="Disordered" evidence="2">
    <location>
        <begin position="1644"/>
        <end position="1689"/>
    </location>
</feature>
<feature type="region of interest" description="Disordered" evidence="2">
    <location>
        <begin position="192"/>
        <end position="249"/>
    </location>
</feature>
<feature type="compositionally biased region" description="Low complexity" evidence="2">
    <location>
        <begin position="229"/>
        <end position="243"/>
    </location>
</feature>
<feature type="region of interest" description="Disordered" evidence="2">
    <location>
        <begin position="742"/>
        <end position="844"/>
    </location>
</feature>
<feature type="compositionally biased region" description="Basic and acidic residues" evidence="2">
    <location>
        <begin position="75"/>
        <end position="91"/>
    </location>
</feature>
<evidence type="ECO:0000313" key="5">
    <source>
        <dbReference type="Proteomes" id="UP000039324"/>
    </source>
</evidence>
<keyword evidence="5" id="KW-1185">Reference proteome</keyword>
<feature type="compositionally biased region" description="Low complexity" evidence="2">
    <location>
        <begin position="568"/>
        <end position="577"/>
    </location>
</feature>
<feature type="region of interest" description="Disordered" evidence="2">
    <location>
        <begin position="31"/>
        <end position="136"/>
    </location>
</feature>
<feature type="region of interest" description="Disordered" evidence="2">
    <location>
        <begin position="346"/>
        <end position="389"/>
    </location>
</feature>
<dbReference type="PANTHER" id="PTHR24216">
    <property type="entry name" value="PAXILLIN-RELATED"/>
    <property type="match status" value="1"/>
</dbReference>
<feature type="compositionally biased region" description="Polar residues" evidence="2">
    <location>
        <begin position="197"/>
        <end position="206"/>
    </location>
</feature>
<gene>
    <name evidence="4" type="ORF">PBRA_005379</name>
</gene>
<feature type="region of interest" description="Disordered" evidence="2">
    <location>
        <begin position="1739"/>
        <end position="1797"/>
    </location>
</feature>
<proteinExistence type="predicted"/>
<feature type="compositionally biased region" description="Polar residues" evidence="2">
    <location>
        <begin position="610"/>
        <end position="625"/>
    </location>
</feature>
<dbReference type="Proteomes" id="UP000039324">
    <property type="component" value="Unassembled WGS sequence"/>
</dbReference>
<feature type="compositionally biased region" description="Low complexity" evidence="2">
    <location>
        <begin position="38"/>
        <end position="54"/>
    </location>
</feature>
<feature type="compositionally biased region" description="Low complexity" evidence="2">
    <location>
        <begin position="824"/>
        <end position="843"/>
    </location>
</feature>
<dbReference type="OMA" id="EMEPEMR"/>
<evidence type="ECO:0000256" key="1">
    <source>
        <dbReference type="SAM" id="Coils"/>
    </source>
</evidence>
<feature type="domain" description="DUF4378" evidence="3">
    <location>
        <begin position="1990"/>
        <end position="2108"/>
    </location>
</feature>
<feature type="compositionally biased region" description="Basic and acidic residues" evidence="2">
    <location>
        <begin position="115"/>
        <end position="129"/>
    </location>
</feature>
<feature type="compositionally biased region" description="Acidic residues" evidence="2">
    <location>
        <begin position="1197"/>
        <end position="1208"/>
    </location>
</feature>
<feature type="region of interest" description="Disordered" evidence="2">
    <location>
        <begin position="1494"/>
        <end position="1536"/>
    </location>
</feature>
<feature type="compositionally biased region" description="Polar residues" evidence="2">
    <location>
        <begin position="791"/>
        <end position="801"/>
    </location>
</feature>
<feature type="region of interest" description="Disordered" evidence="2">
    <location>
        <begin position="1106"/>
        <end position="1438"/>
    </location>
</feature>
<feature type="compositionally biased region" description="Low complexity" evidence="2">
    <location>
        <begin position="1425"/>
        <end position="1436"/>
    </location>
</feature>
<dbReference type="Pfam" id="PF14309">
    <property type="entry name" value="DUF4378"/>
    <property type="match status" value="1"/>
</dbReference>
<reference evidence="4 5" key="1">
    <citation type="submission" date="2015-02" db="EMBL/GenBank/DDBJ databases">
        <authorList>
            <person name="Chooi Y.-H."/>
        </authorList>
    </citation>
    <scope>NUCLEOTIDE SEQUENCE [LARGE SCALE GENOMIC DNA]</scope>
    <source>
        <strain evidence="4">E3</strain>
    </source>
</reference>
<evidence type="ECO:0000256" key="2">
    <source>
        <dbReference type="SAM" id="MobiDB-lite"/>
    </source>
</evidence>
<feature type="compositionally biased region" description="Acidic residues" evidence="2">
    <location>
        <begin position="1515"/>
        <end position="1527"/>
    </location>
</feature>
<feature type="compositionally biased region" description="Acidic residues" evidence="2">
    <location>
        <begin position="1606"/>
        <end position="1618"/>
    </location>
</feature>
<accession>A0A0G4INN9</accession>
<feature type="compositionally biased region" description="Basic and acidic residues" evidence="2">
    <location>
        <begin position="810"/>
        <end position="822"/>
    </location>
</feature>
<feature type="region of interest" description="Disordered" evidence="2">
    <location>
        <begin position="1575"/>
        <end position="1618"/>
    </location>
</feature>
<name>A0A0G4INN9_PLABS</name>
<protein>
    <recommendedName>
        <fullName evidence="3">DUF4378 domain-containing protein</fullName>
    </recommendedName>
</protein>
<feature type="region of interest" description="Disordered" evidence="2">
    <location>
        <begin position="1931"/>
        <end position="1953"/>
    </location>
</feature>
<dbReference type="InterPro" id="IPR025486">
    <property type="entry name" value="DUF4378"/>
</dbReference>
<feature type="compositionally biased region" description="Polar residues" evidence="2">
    <location>
        <begin position="1939"/>
        <end position="1953"/>
    </location>
</feature>
<feature type="compositionally biased region" description="Polar residues" evidence="2">
    <location>
        <begin position="1244"/>
        <end position="1256"/>
    </location>
</feature>
<dbReference type="EMBL" id="CDSF01000076">
    <property type="protein sequence ID" value="CEO96775.1"/>
    <property type="molecule type" value="Genomic_DNA"/>
</dbReference>
<organism evidence="4 5">
    <name type="scientific">Plasmodiophora brassicae</name>
    <name type="common">Clubroot disease agent</name>
    <dbReference type="NCBI Taxonomy" id="37360"/>
    <lineage>
        <taxon>Eukaryota</taxon>
        <taxon>Sar</taxon>
        <taxon>Rhizaria</taxon>
        <taxon>Endomyxa</taxon>
        <taxon>Phytomyxea</taxon>
        <taxon>Plasmodiophorida</taxon>
        <taxon>Plasmodiophoridae</taxon>
        <taxon>Plasmodiophora</taxon>
    </lineage>
</organism>
<feature type="compositionally biased region" description="Basic and acidic residues" evidence="2">
    <location>
        <begin position="1350"/>
        <end position="1363"/>
    </location>
</feature>
<feature type="coiled-coil region" evidence="1">
    <location>
        <begin position="308"/>
        <end position="335"/>
    </location>
</feature>
<evidence type="ECO:0000313" key="4">
    <source>
        <dbReference type="EMBL" id="CEO96775.1"/>
    </source>
</evidence>
<keyword evidence="1" id="KW-0175">Coiled coil</keyword>
<evidence type="ECO:0000259" key="3">
    <source>
        <dbReference type="Pfam" id="PF14309"/>
    </source>
</evidence>
<feature type="region of interest" description="Disordered" evidence="2">
    <location>
        <begin position="267"/>
        <end position="307"/>
    </location>
</feature>
<feature type="region of interest" description="Disordered" evidence="2">
    <location>
        <begin position="525"/>
        <end position="628"/>
    </location>
</feature>